<dbReference type="AlphaFoldDB" id="A0A917YHP9"/>
<proteinExistence type="predicted"/>
<dbReference type="Proteomes" id="UP000598196">
    <property type="component" value="Unassembled WGS sequence"/>
</dbReference>
<protein>
    <submittedName>
        <fullName evidence="1">Uncharacterized protein</fullName>
    </submittedName>
</protein>
<accession>A0A917YHP9</accession>
<evidence type="ECO:0000313" key="2">
    <source>
        <dbReference type="Proteomes" id="UP000598196"/>
    </source>
</evidence>
<comment type="caution">
    <text evidence="1">The sequence shown here is derived from an EMBL/GenBank/DDBJ whole genome shotgun (WGS) entry which is preliminary data.</text>
</comment>
<organism evidence="1 2">
    <name type="scientific">Gemmobacter aquaticus</name>
    <dbReference type="NCBI Taxonomy" id="490185"/>
    <lineage>
        <taxon>Bacteria</taxon>
        <taxon>Pseudomonadati</taxon>
        <taxon>Pseudomonadota</taxon>
        <taxon>Alphaproteobacteria</taxon>
        <taxon>Rhodobacterales</taxon>
        <taxon>Paracoccaceae</taxon>
        <taxon>Gemmobacter</taxon>
    </lineage>
</organism>
<name>A0A917YHP9_9RHOB</name>
<gene>
    <name evidence="1" type="ORF">GCM10010991_07690</name>
</gene>
<sequence length="145" mass="15567">MQTPRTPLMFGAGTVGTQTENLGRRNLNGGPGEVVCNQRVGACFGTLGTLGRHFAAYVCARANMMPECFKPFLTRRRKTPSPSSLPSLNFMQADELKGKNFWLRGAMSVPENHVSVPAVPDGRGVFSTSGGGVFNSNKMSDEAVK</sequence>
<dbReference type="EMBL" id="BMLP01000001">
    <property type="protein sequence ID" value="GGO26737.1"/>
    <property type="molecule type" value="Genomic_DNA"/>
</dbReference>
<keyword evidence="2" id="KW-1185">Reference proteome</keyword>
<evidence type="ECO:0000313" key="1">
    <source>
        <dbReference type="EMBL" id="GGO26737.1"/>
    </source>
</evidence>
<reference evidence="1 2" key="1">
    <citation type="journal article" date="2014" name="Int. J. Syst. Evol. Microbiol.">
        <title>Complete genome sequence of Corynebacterium casei LMG S-19264T (=DSM 44701T), isolated from a smear-ripened cheese.</title>
        <authorList>
            <consortium name="US DOE Joint Genome Institute (JGI-PGF)"/>
            <person name="Walter F."/>
            <person name="Albersmeier A."/>
            <person name="Kalinowski J."/>
            <person name="Ruckert C."/>
        </authorList>
    </citation>
    <scope>NUCLEOTIDE SEQUENCE [LARGE SCALE GENOMIC DNA]</scope>
    <source>
        <strain evidence="1 2">CGMCC 1.7029</strain>
    </source>
</reference>